<keyword evidence="1" id="KW-0805">Transcription regulation</keyword>
<dbReference type="InterPro" id="IPR011711">
    <property type="entry name" value="GntR_C"/>
</dbReference>
<dbReference type="Pfam" id="PF07729">
    <property type="entry name" value="FCD"/>
    <property type="match status" value="1"/>
</dbReference>
<dbReference type="PANTHER" id="PTHR43537:SF51">
    <property type="entry name" value="HTH-TYPE TRANSCRIPTIONAL REGULATOR LGOR-RELATED"/>
    <property type="match status" value="1"/>
</dbReference>
<name>A0ABX7C0U5_9HYPH</name>
<dbReference type="RefSeq" id="WP_201657595.1">
    <property type="nucleotide sequence ID" value="NZ_CP068047.1"/>
</dbReference>
<sequence length="298" mass="33667">MKSDAVFKAAFNDALGIVAAAGEGAPVPAENELSQRLGVSRTTVRKVLSAMAERGYLVGEGRNRVVARAVAADAGFPVEETMAASAQVERQFMEWMLRGDTKPGTLINELELARIFGVGTTGIREFLNRFSRFGLIEKRPNAGWLFKGFTAAFASELFEIREMFEQRSAKALLSLPPTAPIWGRLRAIQREHEELLGQIDGRFHDFSDLDNRFHRLINSAVPNRFIDDFYDIITLIFHYHYQWNKRDERHRNEIAIGEHLDYIAAFLARDPVAVRQACTRHLASARRTMMDSLNPADD</sequence>
<keyword evidence="6" id="KW-1185">Reference proteome</keyword>
<dbReference type="EMBL" id="CP068047">
    <property type="protein sequence ID" value="QQR36280.1"/>
    <property type="molecule type" value="Genomic_DNA"/>
</dbReference>
<reference evidence="5 6" key="1">
    <citation type="submission" date="2021-01" db="EMBL/GenBank/DDBJ databases">
        <title>Genome seq and assembly of Devosia sp. G19.</title>
        <authorList>
            <person name="Chhetri G."/>
        </authorList>
    </citation>
    <scope>NUCLEOTIDE SEQUENCE [LARGE SCALE GENOMIC DNA]</scope>
    <source>
        <strain evidence="5 6">G19</strain>
    </source>
</reference>
<dbReference type="InterPro" id="IPR008920">
    <property type="entry name" value="TF_FadR/GntR_C"/>
</dbReference>
<evidence type="ECO:0000256" key="3">
    <source>
        <dbReference type="ARBA" id="ARBA00023163"/>
    </source>
</evidence>
<dbReference type="SUPFAM" id="SSF46785">
    <property type="entry name" value="Winged helix' DNA-binding domain"/>
    <property type="match status" value="2"/>
</dbReference>
<proteinExistence type="predicted"/>
<dbReference type="PANTHER" id="PTHR43537">
    <property type="entry name" value="TRANSCRIPTIONAL REGULATOR, GNTR FAMILY"/>
    <property type="match status" value="1"/>
</dbReference>
<dbReference type="SUPFAM" id="SSF48008">
    <property type="entry name" value="GntR ligand-binding domain-like"/>
    <property type="match status" value="1"/>
</dbReference>
<feature type="domain" description="HTH gntR-type" evidence="4">
    <location>
        <begin position="82"/>
        <end position="149"/>
    </location>
</feature>
<keyword evidence="2" id="KW-0238">DNA-binding</keyword>
<dbReference type="Pfam" id="PF00392">
    <property type="entry name" value="GntR"/>
    <property type="match status" value="2"/>
</dbReference>
<dbReference type="Gene3D" id="1.10.10.10">
    <property type="entry name" value="Winged helix-like DNA-binding domain superfamily/Winged helix DNA-binding domain"/>
    <property type="match status" value="2"/>
</dbReference>
<organism evidence="5 6">
    <name type="scientific">Devosia oryziradicis</name>
    <dbReference type="NCBI Taxonomy" id="2801335"/>
    <lineage>
        <taxon>Bacteria</taxon>
        <taxon>Pseudomonadati</taxon>
        <taxon>Pseudomonadota</taxon>
        <taxon>Alphaproteobacteria</taxon>
        <taxon>Hyphomicrobiales</taxon>
        <taxon>Devosiaceae</taxon>
        <taxon>Devosia</taxon>
    </lineage>
</organism>
<dbReference type="PROSITE" id="PS50949">
    <property type="entry name" value="HTH_GNTR"/>
    <property type="match status" value="1"/>
</dbReference>
<dbReference type="InterPro" id="IPR000524">
    <property type="entry name" value="Tscrpt_reg_HTH_GntR"/>
</dbReference>
<accession>A0ABX7C0U5</accession>
<dbReference type="InterPro" id="IPR036388">
    <property type="entry name" value="WH-like_DNA-bd_sf"/>
</dbReference>
<dbReference type="Gene3D" id="1.20.120.530">
    <property type="entry name" value="GntR ligand-binding domain-like"/>
    <property type="match status" value="1"/>
</dbReference>
<keyword evidence="3" id="KW-0804">Transcription</keyword>
<evidence type="ECO:0000313" key="5">
    <source>
        <dbReference type="EMBL" id="QQR36280.1"/>
    </source>
</evidence>
<dbReference type="Proteomes" id="UP000595460">
    <property type="component" value="Chromosome"/>
</dbReference>
<evidence type="ECO:0000256" key="1">
    <source>
        <dbReference type="ARBA" id="ARBA00023015"/>
    </source>
</evidence>
<dbReference type="SMART" id="SM00895">
    <property type="entry name" value="FCD"/>
    <property type="match status" value="1"/>
</dbReference>
<protein>
    <submittedName>
        <fullName evidence="5">GntR family transcriptional regulator</fullName>
    </submittedName>
</protein>
<evidence type="ECO:0000313" key="6">
    <source>
        <dbReference type="Proteomes" id="UP000595460"/>
    </source>
</evidence>
<dbReference type="PRINTS" id="PR00035">
    <property type="entry name" value="HTHGNTR"/>
</dbReference>
<dbReference type="SMART" id="SM00345">
    <property type="entry name" value="HTH_GNTR"/>
    <property type="match status" value="2"/>
</dbReference>
<gene>
    <name evidence="5" type="ORF">JI749_01175</name>
</gene>
<evidence type="ECO:0000259" key="4">
    <source>
        <dbReference type="PROSITE" id="PS50949"/>
    </source>
</evidence>
<dbReference type="InterPro" id="IPR036390">
    <property type="entry name" value="WH_DNA-bd_sf"/>
</dbReference>
<evidence type="ECO:0000256" key="2">
    <source>
        <dbReference type="ARBA" id="ARBA00023125"/>
    </source>
</evidence>